<dbReference type="AlphaFoldDB" id="A0A938B396"/>
<name>A0A938B396_UNCTE</name>
<comment type="caution">
    <text evidence="1">The sequence shown here is derived from an EMBL/GenBank/DDBJ whole genome shotgun (WGS) entry which is preliminary data.</text>
</comment>
<accession>A0A938B396</accession>
<protein>
    <recommendedName>
        <fullName evidence="3">Transposase (putative) YhgA-like domain-containing protein</fullName>
    </recommendedName>
</protein>
<evidence type="ECO:0000313" key="2">
    <source>
        <dbReference type="Proteomes" id="UP000712673"/>
    </source>
</evidence>
<dbReference type="Proteomes" id="UP000712673">
    <property type="component" value="Unassembled WGS sequence"/>
</dbReference>
<organism evidence="1 2">
    <name type="scientific">Tectimicrobiota bacterium</name>
    <dbReference type="NCBI Taxonomy" id="2528274"/>
    <lineage>
        <taxon>Bacteria</taxon>
        <taxon>Pseudomonadati</taxon>
        <taxon>Nitrospinota/Tectimicrobiota group</taxon>
        <taxon>Candidatus Tectimicrobiota</taxon>
    </lineage>
</organism>
<evidence type="ECO:0008006" key="3">
    <source>
        <dbReference type="Google" id="ProtNLM"/>
    </source>
</evidence>
<reference evidence="1" key="1">
    <citation type="submission" date="2019-03" db="EMBL/GenBank/DDBJ databases">
        <title>Lake Tanganyika Metagenome-Assembled Genomes (MAGs).</title>
        <authorList>
            <person name="Tran P."/>
        </authorList>
    </citation>
    <scope>NUCLEOTIDE SEQUENCE</scope>
    <source>
        <strain evidence="1">K_DeepCast_65m_m2_066</strain>
    </source>
</reference>
<gene>
    <name evidence="1" type="ORF">FJZ47_24920</name>
</gene>
<sequence length="128" mass="14607">MQVLLLAAAHPERHWEVLAGRLLAQLDTRPHSGGIDYLYVFLHTQEPETLKTVRDLWQQHAPEVGKHLMTYAQELLQEGEAKGEMKAKVHIIENMLHTGMAWTAIEEITGMNEAQFQELKQRLATLDA</sequence>
<evidence type="ECO:0000313" key="1">
    <source>
        <dbReference type="EMBL" id="MBM3227022.1"/>
    </source>
</evidence>
<dbReference type="EMBL" id="VGLS01001153">
    <property type="protein sequence ID" value="MBM3227022.1"/>
    <property type="molecule type" value="Genomic_DNA"/>
</dbReference>
<proteinExistence type="predicted"/>